<dbReference type="HOGENOM" id="CLU_108966_0_0_6"/>
<keyword evidence="2" id="KW-1185">Reference proteome</keyword>
<dbReference type="Proteomes" id="UP000002514">
    <property type="component" value="Chromosome"/>
</dbReference>
<dbReference type="InterPro" id="IPR025455">
    <property type="entry name" value="DUF4276"/>
</dbReference>
<dbReference type="AlphaFoldDB" id="Q7N208"/>
<dbReference type="KEGG" id="plu:plu3301"/>
<proteinExistence type="predicted"/>
<sequence>MEEKFTRREATAMIRINVFVEGQTEETFVRDVLAPYFVAQQIYLTPILVQTSTSQKGGITSYGKVKYQITRLCRQDPGAFVTTLIDYYGLPTDFPDYNEQQDNAANERVVKLEQAFANDIGQTNFIPNLLLHEFEALLFCQPEKFADWLDDNAPISVLQTIKAQFDSPEDINNSPQTAPSKRILAIVPNYHKTLHGPLIAGDIGLDTIRSQCPHFNQWLNKLTNLSFV</sequence>
<evidence type="ECO:0000313" key="2">
    <source>
        <dbReference type="Proteomes" id="UP000002514"/>
    </source>
</evidence>
<reference evidence="2" key="1">
    <citation type="journal article" date="2003" name="Nat. Biotechnol.">
        <title>The genome sequence of the entomopathogenic bacterium Photorhabdus luminescens.</title>
        <authorList>
            <person name="Duchaud E."/>
            <person name="Rusniok C."/>
            <person name="Frangeul L."/>
            <person name="Buchrieser C."/>
            <person name="Givaudan A."/>
            <person name="Taourit S."/>
            <person name="Bocs S."/>
            <person name="Boursaux-Eude C."/>
            <person name="Chandler M."/>
            <person name="Charles J.-F."/>
            <person name="Dassa E."/>
            <person name="Derose R."/>
            <person name="Derzelle S."/>
            <person name="Freyssinet G."/>
            <person name="Gaudriault S."/>
            <person name="Medigue C."/>
            <person name="Lanois A."/>
            <person name="Powell K."/>
            <person name="Siguier P."/>
            <person name="Vincent R."/>
            <person name="Wingate V."/>
            <person name="Zouine M."/>
            <person name="Glaser P."/>
            <person name="Boemare N."/>
            <person name="Danchin A."/>
            <person name="Kunst F."/>
        </authorList>
    </citation>
    <scope>NUCLEOTIDE SEQUENCE [LARGE SCALE GENOMIC DNA]</scope>
    <source>
        <strain evidence="2">DSM 15139 / CIP 105565 / TT01</strain>
    </source>
</reference>
<dbReference type="Pfam" id="PF14103">
    <property type="entry name" value="DUF4276"/>
    <property type="match status" value="1"/>
</dbReference>
<accession>Q7N208</accession>
<evidence type="ECO:0000313" key="1">
    <source>
        <dbReference type="EMBL" id="CAE15675.1"/>
    </source>
</evidence>
<dbReference type="EMBL" id="BX571870">
    <property type="protein sequence ID" value="CAE15675.1"/>
    <property type="molecule type" value="Genomic_DNA"/>
</dbReference>
<dbReference type="RefSeq" id="WP_011147495.1">
    <property type="nucleotide sequence ID" value="NC_005126.1"/>
</dbReference>
<protein>
    <submittedName>
        <fullName evidence="1">Photorhabdus luminescens subsp. laumondii TTO1 complete genome segment 12/17</fullName>
    </submittedName>
</protein>
<gene>
    <name evidence="1" type="ordered locus">plu3301</name>
</gene>
<dbReference type="STRING" id="243265.plu3301"/>
<name>Q7N208_PHOLL</name>
<dbReference type="eggNOG" id="ENOG5030456">
    <property type="taxonomic scope" value="Bacteria"/>
</dbReference>
<organism evidence="1 2">
    <name type="scientific">Photorhabdus laumondii subsp. laumondii (strain DSM 15139 / CIP 105565 / TT01)</name>
    <name type="common">Photorhabdus luminescens subsp. laumondii</name>
    <dbReference type="NCBI Taxonomy" id="243265"/>
    <lineage>
        <taxon>Bacteria</taxon>
        <taxon>Pseudomonadati</taxon>
        <taxon>Pseudomonadota</taxon>
        <taxon>Gammaproteobacteria</taxon>
        <taxon>Enterobacterales</taxon>
        <taxon>Morganellaceae</taxon>
        <taxon>Photorhabdus</taxon>
    </lineage>
</organism>